<evidence type="ECO:0000256" key="1">
    <source>
        <dbReference type="ARBA" id="ARBA00022485"/>
    </source>
</evidence>
<dbReference type="EMBL" id="MZGU01000004">
    <property type="protein sequence ID" value="PWB86061.1"/>
    <property type="molecule type" value="Genomic_DNA"/>
</dbReference>
<evidence type="ECO:0000313" key="6">
    <source>
        <dbReference type="EMBL" id="PWB86061.1"/>
    </source>
</evidence>
<proteinExistence type="predicted"/>
<keyword evidence="1" id="KW-0004">4Fe-4S</keyword>
<evidence type="ECO:0000256" key="3">
    <source>
        <dbReference type="ARBA" id="ARBA00023004"/>
    </source>
</evidence>
<dbReference type="InterPro" id="IPR017900">
    <property type="entry name" value="4Fe4S_Fe_S_CS"/>
</dbReference>
<comment type="caution">
    <text evidence="6">The sequence shown here is derived from an EMBL/GenBank/DDBJ whole genome shotgun (WGS) entry which is preliminary data.</text>
</comment>
<dbReference type="InterPro" id="IPR017896">
    <property type="entry name" value="4Fe4S_Fe-S-bd"/>
</dbReference>
<dbReference type="Pfam" id="PF13237">
    <property type="entry name" value="Fer4_10"/>
    <property type="match status" value="1"/>
</dbReference>
<organism evidence="6 7">
    <name type="scientific">Methanobrevibacter woesei</name>
    <dbReference type="NCBI Taxonomy" id="190976"/>
    <lineage>
        <taxon>Archaea</taxon>
        <taxon>Methanobacteriati</taxon>
        <taxon>Methanobacteriota</taxon>
        <taxon>Methanomada group</taxon>
        <taxon>Methanobacteria</taxon>
        <taxon>Methanobacteriales</taxon>
        <taxon>Methanobacteriaceae</taxon>
        <taxon>Methanobrevibacter</taxon>
    </lineage>
</organism>
<feature type="domain" description="4Fe-4S ferredoxin-type" evidence="5">
    <location>
        <begin position="2"/>
        <end position="33"/>
    </location>
</feature>
<dbReference type="InterPro" id="IPR050572">
    <property type="entry name" value="Fe-S_Ferredoxin"/>
</dbReference>
<name>A0A2U1S7Q6_9EURY</name>
<keyword evidence="2" id="KW-0479">Metal-binding</keyword>
<evidence type="ECO:0000256" key="4">
    <source>
        <dbReference type="ARBA" id="ARBA00023014"/>
    </source>
</evidence>
<dbReference type="PROSITE" id="PS00198">
    <property type="entry name" value="4FE4S_FER_1"/>
    <property type="match status" value="1"/>
</dbReference>
<dbReference type="GO" id="GO:0046872">
    <property type="term" value="F:metal ion binding"/>
    <property type="evidence" value="ECO:0007669"/>
    <property type="project" value="UniProtKB-KW"/>
</dbReference>
<dbReference type="AlphaFoldDB" id="A0A2U1S7Q6"/>
<keyword evidence="7" id="KW-1185">Reference proteome</keyword>
<dbReference type="GO" id="GO:0016491">
    <property type="term" value="F:oxidoreductase activity"/>
    <property type="evidence" value="ECO:0007669"/>
    <property type="project" value="UniProtKB-ARBA"/>
</dbReference>
<sequence length="64" mass="7063">MAKITIDYDKCEGADCAECADVCPMEVLVLEGDKIVIQEPDECSLCEVCMDVCPEECVKVEDDE</sequence>
<dbReference type="GO" id="GO:0051539">
    <property type="term" value="F:4 iron, 4 sulfur cluster binding"/>
    <property type="evidence" value="ECO:0007669"/>
    <property type="project" value="UniProtKB-KW"/>
</dbReference>
<dbReference type="Proteomes" id="UP000245577">
    <property type="component" value="Unassembled WGS sequence"/>
</dbReference>
<dbReference type="PANTHER" id="PTHR43687">
    <property type="entry name" value="ADENYLYLSULFATE REDUCTASE, BETA SUBUNIT"/>
    <property type="match status" value="1"/>
</dbReference>
<evidence type="ECO:0000259" key="5">
    <source>
        <dbReference type="PROSITE" id="PS51379"/>
    </source>
</evidence>
<dbReference type="SUPFAM" id="SSF54862">
    <property type="entry name" value="4Fe-4S ferredoxins"/>
    <property type="match status" value="1"/>
</dbReference>
<feature type="domain" description="4Fe-4S ferredoxin-type" evidence="5">
    <location>
        <begin position="34"/>
        <end position="63"/>
    </location>
</feature>
<evidence type="ECO:0000313" key="7">
    <source>
        <dbReference type="Proteomes" id="UP000245577"/>
    </source>
</evidence>
<gene>
    <name evidence="6" type="ORF">MBBWO_09150</name>
</gene>
<dbReference type="OrthoDB" id="5583at2157"/>
<keyword evidence="4" id="KW-0411">Iron-sulfur</keyword>
<accession>A0A2U1S7Q6</accession>
<dbReference type="Gene3D" id="3.30.70.20">
    <property type="match status" value="1"/>
</dbReference>
<evidence type="ECO:0000256" key="2">
    <source>
        <dbReference type="ARBA" id="ARBA00022723"/>
    </source>
</evidence>
<keyword evidence="3" id="KW-0408">Iron</keyword>
<protein>
    <submittedName>
        <fullName evidence="6">Ferredoxin-3</fullName>
    </submittedName>
</protein>
<dbReference type="PROSITE" id="PS51379">
    <property type="entry name" value="4FE4S_FER_2"/>
    <property type="match status" value="2"/>
</dbReference>
<dbReference type="PANTHER" id="PTHR43687:SF5">
    <property type="entry name" value="4FE-4S FERREDOXIN-TYPE DOMAIN-CONTAINING PROTEIN"/>
    <property type="match status" value="1"/>
</dbReference>
<dbReference type="RefSeq" id="WP_116669700.1">
    <property type="nucleotide sequence ID" value="NZ_CALIUN010000004.1"/>
</dbReference>
<reference evidence="6 7" key="1">
    <citation type="submission" date="2017-03" db="EMBL/GenBank/DDBJ databases">
        <title>Genome sequence of Methanobrevibacter wosei.</title>
        <authorList>
            <person name="Poehlein A."/>
            <person name="Seedorf H."/>
            <person name="Daniel R."/>
        </authorList>
    </citation>
    <scope>NUCLEOTIDE SEQUENCE [LARGE SCALE GENOMIC DNA]</scope>
    <source>
        <strain evidence="6 7">DSM 11979</strain>
    </source>
</reference>